<feature type="transmembrane region" description="Helical" evidence="1">
    <location>
        <begin position="71"/>
        <end position="88"/>
    </location>
</feature>
<evidence type="ECO:0000313" key="2">
    <source>
        <dbReference type="EMBL" id="KAL2864801.1"/>
    </source>
</evidence>
<proteinExistence type="predicted"/>
<protein>
    <submittedName>
        <fullName evidence="2">Uncharacterized protein</fullName>
    </submittedName>
</protein>
<dbReference type="EMBL" id="JBFXLQ010000037">
    <property type="protein sequence ID" value="KAL2864801.1"/>
    <property type="molecule type" value="Genomic_DNA"/>
</dbReference>
<name>A0ABR4LJT5_9EURO</name>
<keyword evidence="1" id="KW-1133">Transmembrane helix</keyword>
<dbReference type="GeneID" id="98144830"/>
<feature type="transmembrane region" description="Helical" evidence="1">
    <location>
        <begin position="7"/>
        <end position="27"/>
    </location>
</feature>
<keyword evidence="3" id="KW-1185">Reference proteome</keyword>
<evidence type="ECO:0000256" key="1">
    <source>
        <dbReference type="SAM" id="Phobius"/>
    </source>
</evidence>
<organism evidence="2 3">
    <name type="scientific">Aspergillus lucknowensis</name>
    <dbReference type="NCBI Taxonomy" id="176173"/>
    <lineage>
        <taxon>Eukaryota</taxon>
        <taxon>Fungi</taxon>
        <taxon>Dikarya</taxon>
        <taxon>Ascomycota</taxon>
        <taxon>Pezizomycotina</taxon>
        <taxon>Eurotiomycetes</taxon>
        <taxon>Eurotiomycetidae</taxon>
        <taxon>Eurotiales</taxon>
        <taxon>Aspergillaceae</taxon>
        <taxon>Aspergillus</taxon>
        <taxon>Aspergillus subgen. Nidulantes</taxon>
    </lineage>
</organism>
<accession>A0ABR4LJT5</accession>
<evidence type="ECO:0000313" key="3">
    <source>
        <dbReference type="Proteomes" id="UP001610432"/>
    </source>
</evidence>
<keyword evidence="1" id="KW-0812">Transmembrane</keyword>
<keyword evidence="1" id="KW-0472">Membrane</keyword>
<dbReference type="Proteomes" id="UP001610432">
    <property type="component" value="Unassembled WGS sequence"/>
</dbReference>
<sequence length="102" mass="11391">MGIVFQCLIVACTIGASIYILLVWQIYEPYALKMGVGMPSTGSPQVFLRLRWRQPDFSSLHAQPGPISVGLYPRLGLGFFPLVFFWCAPPPPFTDRTNCLPD</sequence>
<comment type="caution">
    <text evidence="2">The sequence shown here is derived from an EMBL/GenBank/DDBJ whole genome shotgun (WGS) entry which is preliminary data.</text>
</comment>
<reference evidence="2 3" key="1">
    <citation type="submission" date="2024-07" db="EMBL/GenBank/DDBJ databases">
        <title>Section-level genome sequencing and comparative genomics of Aspergillus sections Usti and Cavernicolus.</title>
        <authorList>
            <consortium name="Lawrence Berkeley National Laboratory"/>
            <person name="Nybo J.L."/>
            <person name="Vesth T.C."/>
            <person name="Theobald S."/>
            <person name="Frisvad J.C."/>
            <person name="Larsen T.O."/>
            <person name="Kjaerboelling I."/>
            <person name="Rothschild-Mancinelli K."/>
            <person name="Lyhne E.K."/>
            <person name="Kogle M.E."/>
            <person name="Barry K."/>
            <person name="Clum A."/>
            <person name="Na H."/>
            <person name="Ledsgaard L."/>
            <person name="Lin J."/>
            <person name="Lipzen A."/>
            <person name="Kuo A."/>
            <person name="Riley R."/>
            <person name="Mondo S."/>
            <person name="Labutti K."/>
            <person name="Haridas S."/>
            <person name="Pangalinan J."/>
            <person name="Salamov A.A."/>
            <person name="Simmons B.A."/>
            <person name="Magnuson J.K."/>
            <person name="Chen J."/>
            <person name="Drula E."/>
            <person name="Henrissat B."/>
            <person name="Wiebenga A."/>
            <person name="Lubbers R.J."/>
            <person name="Gomes A.C."/>
            <person name="Macurrencykelacurrency M.R."/>
            <person name="Stajich J."/>
            <person name="Grigoriev I.V."/>
            <person name="Mortensen U.H."/>
            <person name="De Vries R.P."/>
            <person name="Baker S.E."/>
            <person name="Andersen M.R."/>
        </authorList>
    </citation>
    <scope>NUCLEOTIDE SEQUENCE [LARGE SCALE GENOMIC DNA]</scope>
    <source>
        <strain evidence="2 3">CBS 449.75</strain>
    </source>
</reference>
<dbReference type="RefSeq" id="XP_070883780.1">
    <property type="nucleotide sequence ID" value="XM_071029758.1"/>
</dbReference>
<gene>
    <name evidence="2" type="ORF">BJX67DRAFT_360323</name>
</gene>